<dbReference type="InterPro" id="IPR050714">
    <property type="entry name" value="Cobalamin_biosynth_MTase"/>
</dbReference>
<dbReference type="SUPFAM" id="SSF53335">
    <property type="entry name" value="S-adenosyl-L-methionine-dependent methyltransferases"/>
    <property type="match status" value="1"/>
</dbReference>
<dbReference type="CDD" id="cd11644">
    <property type="entry name" value="Precorrin-6Y-MT"/>
    <property type="match status" value="1"/>
</dbReference>
<comment type="pathway">
    <text evidence="1">Cofactor biosynthesis; adenosylcobalamin biosynthesis.</text>
</comment>
<dbReference type="InterPro" id="IPR000878">
    <property type="entry name" value="4pyrrol_Mease"/>
</dbReference>
<dbReference type="NCBIfam" id="TIGR02467">
    <property type="entry name" value="CbiE"/>
    <property type="match status" value="1"/>
</dbReference>
<dbReference type="InterPro" id="IPR012818">
    <property type="entry name" value="CbiE"/>
</dbReference>
<reference evidence="7" key="1">
    <citation type="submission" date="2022-06" db="EMBL/GenBank/DDBJ databases">
        <title>Genome sequence of Phormidium yuhuli AB48 isolated from an industrial photobioreactor environment.</title>
        <authorList>
            <person name="Qiu Y."/>
            <person name="Noonan A.J.C."/>
            <person name="Dofher K."/>
            <person name="Koch M."/>
            <person name="Kieft B."/>
            <person name="Lin X."/>
            <person name="Ziels R.M."/>
            <person name="Hallam S.J."/>
        </authorList>
    </citation>
    <scope>NUCLEOTIDE SEQUENCE</scope>
    <source>
        <strain evidence="7">AB48</strain>
    </source>
</reference>
<keyword evidence="2" id="KW-0169">Cobalamin biosynthesis</keyword>
<keyword evidence="8" id="KW-1185">Reference proteome</keyword>
<dbReference type="NCBIfam" id="TIGR02469">
    <property type="entry name" value="CbiT"/>
    <property type="match status" value="1"/>
</dbReference>
<evidence type="ECO:0000256" key="4">
    <source>
        <dbReference type="ARBA" id="ARBA00022679"/>
    </source>
</evidence>
<dbReference type="Pfam" id="PF00590">
    <property type="entry name" value="TP_methylase"/>
    <property type="match status" value="1"/>
</dbReference>
<evidence type="ECO:0000256" key="2">
    <source>
        <dbReference type="ARBA" id="ARBA00022573"/>
    </source>
</evidence>
<dbReference type="CDD" id="cd02440">
    <property type="entry name" value="AdoMet_MTases"/>
    <property type="match status" value="1"/>
</dbReference>
<dbReference type="InterPro" id="IPR014777">
    <property type="entry name" value="4pyrrole_Mease_sub1"/>
</dbReference>
<dbReference type="Gene3D" id="3.40.50.150">
    <property type="entry name" value="Vaccinia Virus protein VP39"/>
    <property type="match status" value="1"/>
</dbReference>
<accession>A0ABY5ASB9</accession>
<dbReference type="Gene3D" id="3.40.1010.10">
    <property type="entry name" value="Cobalt-precorrin-4 Transmethylase, Domain 1"/>
    <property type="match status" value="1"/>
</dbReference>
<organism evidence="7 8">
    <name type="scientific">Phormidium yuhuli AB48</name>
    <dbReference type="NCBI Taxonomy" id="2940671"/>
    <lineage>
        <taxon>Bacteria</taxon>
        <taxon>Bacillati</taxon>
        <taxon>Cyanobacteriota</taxon>
        <taxon>Cyanophyceae</taxon>
        <taxon>Oscillatoriophycideae</taxon>
        <taxon>Oscillatoriales</taxon>
        <taxon>Oscillatoriaceae</taxon>
        <taxon>Phormidium</taxon>
        <taxon>Phormidium yuhuli</taxon>
    </lineage>
</organism>
<dbReference type="InterPro" id="IPR029063">
    <property type="entry name" value="SAM-dependent_MTases_sf"/>
</dbReference>
<keyword evidence="3" id="KW-0489">Methyltransferase</keyword>
<evidence type="ECO:0000313" key="8">
    <source>
        <dbReference type="Proteomes" id="UP001056708"/>
    </source>
</evidence>
<keyword evidence="5" id="KW-0949">S-adenosyl-L-methionine</keyword>
<feature type="domain" description="Tetrapyrrole methylase" evidence="6">
    <location>
        <begin position="8"/>
        <end position="193"/>
    </location>
</feature>
<dbReference type="PIRSF" id="PIRSF036428">
    <property type="entry name" value="CobL"/>
    <property type="match status" value="1"/>
</dbReference>
<proteinExistence type="predicted"/>
<dbReference type="InterPro" id="IPR006365">
    <property type="entry name" value="Cbl_synth_CobL"/>
</dbReference>
<protein>
    <submittedName>
        <fullName evidence="7">Precorrin-6y C5,15-methyltransferase (Decarboxylating) subunit CbiE</fullName>
    </submittedName>
</protein>
<keyword evidence="4" id="KW-0808">Transferase</keyword>
<evidence type="ECO:0000256" key="5">
    <source>
        <dbReference type="ARBA" id="ARBA00022691"/>
    </source>
</evidence>
<dbReference type="PANTHER" id="PTHR43182:SF1">
    <property type="entry name" value="COBALT-PRECORRIN-7 C(5)-METHYLTRANSFERASE"/>
    <property type="match status" value="1"/>
</dbReference>
<dbReference type="InterPro" id="IPR014008">
    <property type="entry name" value="Cbl_synth_MTase_CbiT"/>
</dbReference>
<gene>
    <name evidence="7" type="primary">cbiE</name>
    <name evidence="7" type="ORF">NEA10_05250</name>
</gene>
<dbReference type="Proteomes" id="UP001056708">
    <property type="component" value="Chromosome"/>
</dbReference>
<evidence type="ECO:0000256" key="3">
    <source>
        <dbReference type="ARBA" id="ARBA00022603"/>
    </source>
</evidence>
<dbReference type="EMBL" id="CP098611">
    <property type="protein sequence ID" value="USR92132.1"/>
    <property type="molecule type" value="Genomic_DNA"/>
</dbReference>
<name>A0ABY5ASB9_9CYAN</name>
<dbReference type="InterPro" id="IPR035996">
    <property type="entry name" value="4pyrrol_Methylase_sf"/>
</dbReference>
<sequence>MTGPKKWLAVIGIGEEGQAGLSAAARSLLEQAQILVGGRRHLGFLDEGDRRERLVWESPLQKTIDTILQRRGQRVCVLATGDPMWYGIGATLARQIPLEEMTLIPAPSAFSLACSRLGWPLADVDTLSLCGRPADLLLGYLYPGVRLLLLSGDRQTPVIVAQRLTEAGFGESQMTVLERMGSPEERLIQGPAATWAHEDLANLNTIAIEVRGENQQRRCVPGLPDGAYCHDGQLTKREIRAVTLSSLAPQPGQLLWDVGAGCGSISIEWLRSDRRCRAIAIESHPQRRQYLADNAAALGVPYLEIVAGKAPDVLADLPQPHCIFIGGGLTTPKVLETCWQALPPGGRLVVNAVTVESEQTLFQAQQLWGGELTRIAIQRAQPLGRFLSWKAMAPVTQWSVWKE</sequence>
<evidence type="ECO:0000313" key="7">
    <source>
        <dbReference type="EMBL" id="USR92132.1"/>
    </source>
</evidence>
<dbReference type="SUPFAM" id="SSF53790">
    <property type="entry name" value="Tetrapyrrole methylase"/>
    <property type="match status" value="1"/>
</dbReference>
<evidence type="ECO:0000256" key="1">
    <source>
        <dbReference type="ARBA" id="ARBA00004953"/>
    </source>
</evidence>
<dbReference type="RefSeq" id="WP_252664204.1">
    <property type="nucleotide sequence ID" value="NZ_CP098611.1"/>
</dbReference>
<dbReference type="PANTHER" id="PTHR43182">
    <property type="entry name" value="COBALT-PRECORRIN-6B C(15)-METHYLTRANSFERASE (DECARBOXYLATING)"/>
    <property type="match status" value="1"/>
</dbReference>
<evidence type="ECO:0000259" key="6">
    <source>
        <dbReference type="Pfam" id="PF00590"/>
    </source>
</evidence>